<sequence>MLRRAMMFVILGGFLAYCLGQSPNNESISNHVFLVNFIYTMFIPFISTWFVLKSAKSEFNYKVKIQPYLHDSLLLLIGLNAINEMLIPAQENIRLDLFLVIPCIVVQILVVLVAQLDLITKHQNKNDA</sequence>
<keyword evidence="3" id="KW-1185">Reference proteome</keyword>
<keyword evidence="1" id="KW-0812">Transmembrane</keyword>
<dbReference type="AlphaFoldDB" id="A0A975DIQ0"/>
<keyword evidence="1" id="KW-1133">Transmembrane helix</keyword>
<keyword evidence="1" id="KW-0472">Membrane</keyword>
<dbReference type="RefSeq" id="WP_208843896.1">
    <property type="nucleotide sequence ID" value="NZ_CP072133.1"/>
</dbReference>
<protein>
    <submittedName>
        <fullName evidence="2">Uncharacterized protein</fullName>
    </submittedName>
</protein>
<dbReference type="KEGG" id="pxi:J5O05_05205"/>
<reference evidence="2" key="1">
    <citation type="submission" date="2021-03" db="EMBL/GenBank/DDBJ databases">
        <title>Complete Genome of Pseudoalteromonas xiamenensis STKMTI.2, a new potential marine bacterium producing anti-Vibrio compounds.</title>
        <authorList>
            <person name="Handayani D.P."/>
            <person name="Isnansetyo A."/>
            <person name="Istiqomah I."/>
            <person name="Jumina J."/>
        </authorList>
    </citation>
    <scope>NUCLEOTIDE SEQUENCE</scope>
    <source>
        <strain evidence="2">STKMTI.2</strain>
    </source>
</reference>
<organism evidence="2 3">
    <name type="scientific">Pseudoalteromonas xiamenensis</name>
    <dbReference type="NCBI Taxonomy" id="882626"/>
    <lineage>
        <taxon>Bacteria</taxon>
        <taxon>Pseudomonadati</taxon>
        <taxon>Pseudomonadota</taxon>
        <taxon>Gammaproteobacteria</taxon>
        <taxon>Alteromonadales</taxon>
        <taxon>Pseudoalteromonadaceae</taxon>
        <taxon>Pseudoalteromonas</taxon>
    </lineage>
</organism>
<proteinExistence type="predicted"/>
<feature type="transmembrane region" description="Helical" evidence="1">
    <location>
        <begin position="95"/>
        <end position="116"/>
    </location>
</feature>
<dbReference type="EMBL" id="CP072133">
    <property type="protein sequence ID" value="QTH72274.1"/>
    <property type="molecule type" value="Genomic_DNA"/>
</dbReference>
<accession>A0A975DIQ0</accession>
<evidence type="ECO:0000313" key="3">
    <source>
        <dbReference type="Proteomes" id="UP000664904"/>
    </source>
</evidence>
<evidence type="ECO:0000256" key="1">
    <source>
        <dbReference type="SAM" id="Phobius"/>
    </source>
</evidence>
<evidence type="ECO:0000313" key="2">
    <source>
        <dbReference type="EMBL" id="QTH72274.1"/>
    </source>
</evidence>
<name>A0A975DIQ0_9GAMM</name>
<gene>
    <name evidence="2" type="ORF">J5O05_05205</name>
</gene>
<dbReference type="Proteomes" id="UP000664904">
    <property type="component" value="Chromosome"/>
</dbReference>
<feature type="transmembrane region" description="Helical" evidence="1">
    <location>
        <begin position="30"/>
        <end position="52"/>
    </location>
</feature>